<feature type="coiled-coil region" evidence="1">
    <location>
        <begin position="249"/>
        <end position="276"/>
    </location>
</feature>
<gene>
    <name evidence="3" type="ORF">ACFO3S_16810</name>
</gene>
<feature type="compositionally biased region" description="Basic and acidic residues" evidence="2">
    <location>
        <begin position="389"/>
        <end position="398"/>
    </location>
</feature>
<evidence type="ECO:0000313" key="3">
    <source>
        <dbReference type="EMBL" id="MFC4599918.1"/>
    </source>
</evidence>
<dbReference type="SUPFAM" id="SSF52540">
    <property type="entry name" value="P-loop containing nucleoside triphosphate hydrolases"/>
    <property type="match status" value="1"/>
</dbReference>
<dbReference type="Pfam" id="PF13558">
    <property type="entry name" value="SbcC_Walker_B"/>
    <property type="match status" value="1"/>
</dbReference>
<dbReference type="NCBIfam" id="TIGR02680">
    <property type="entry name" value="TIGR02680 family protein"/>
    <property type="match status" value="1"/>
</dbReference>
<dbReference type="EMBL" id="JBHSEP010000012">
    <property type="protein sequence ID" value="MFC4599918.1"/>
    <property type="molecule type" value="Genomic_DNA"/>
</dbReference>
<keyword evidence="4" id="KW-1185">Reference proteome</keyword>
<dbReference type="Proteomes" id="UP001596028">
    <property type="component" value="Unassembled WGS sequence"/>
</dbReference>
<dbReference type="InterPro" id="IPR027417">
    <property type="entry name" value="P-loop_NTPase"/>
</dbReference>
<evidence type="ECO:0000256" key="1">
    <source>
        <dbReference type="SAM" id="Coils"/>
    </source>
</evidence>
<feature type="region of interest" description="Disordered" evidence="2">
    <location>
        <begin position="591"/>
        <end position="610"/>
    </location>
</feature>
<dbReference type="Gene3D" id="3.40.50.300">
    <property type="entry name" value="P-loop containing nucleotide triphosphate hydrolases"/>
    <property type="match status" value="2"/>
</dbReference>
<accession>A0ABV9FFV3</accession>
<keyword evidence="1" id="KW-0175">Coiled coil</keyword>
<name>A0ABV9FFV3_9BACL</name>
<feature type="coiled-coil region" evidence="1">
    <location>
        <begin position="449"/>
        <end position="510"/>
    </location>
</feature>
<feature type="region of interest" description="Disordered" evidence="2">
    <location>
        <begin position="379"/>
        <end position="398"/>
    </location>
</feature>
<reference evidence="4" key="1">
    <citation type="journal article" date="2019" name="Int. J. Syst. Evol. Microbiol.">
        <title>The Global Catalogue of Microorganisms (GCM) 10K type strain sequencing project: providing services to taxonomists for standard genome sequencing and annotation.</title>
        <authorList>
            <consortium name="The Broad Institute Genomics Platform"/>
            <consortium name="The Broad Institute Genome Sequencing Center for Infectious Disease"/>
            <person name="Wu L."/>
            <person name="Ma J."/>
        </authorList>
    </citation>
    <scope>NUCLEOTIDE SEQUENCE [LARGE SCALE GENOMIC DNA]</scope>
    <source>
        <strain evidence="4">CCUG 49571</strain>
    </source>
</reference>
<feature type="coiled-coil region" evidence="1">
    <location>
        <begin position="964"/>
        <end position="1020"/>
    </location>
</feature>
<proteinExistence type="predicted"/>
<protein>
    <submittedName>
        <fullName evidence="3">TIGR02680 family protein</fullName>
    </submittedName>
</protein>
<sequence length="1410" mass="161794">MRGRDLEMQELETSPQRQGRWQMSRAGILNFWFYEDEEFALEDGRLVLRGANGSGKSVTMQSFLPLVLDGDKRPHRLDPFGSKDRRIEYYLLGEKDEHTDRTGYLWVEFRHTMKGIYKTVGIGLRARKGASQVGFWGFVLEDGRRINHDFWLYDRVLELEGAGKYPLDRRTLETNIGSGGQVVQEQGAYRDLVNRTLFHFHDREAYADLLQLLVQLRSPKLSKDVKPTAIYEVLVQALPPLHEEELRPLSEVMEDMDQLADRLDELKLHQAELTKLNRSYEQYNRYHVYRSGEQLLQAKADSDETHRQSGALLKQLQAELKEEARVQEELQAAREQMVAIDSELELLSRSEAMEKQRELEQAEQALKETQHYAEQTRKRLASALASRDAAQHAREKAQAEMAEQLTNQTNALEHLEGLAGDMEFGHHGVYHRYWMPGPPEETVFSGVWLKDLEEHRTAVAEALKLAEQEQEAERRVAEYDRELGRMRAQRDEAERAMRAAEASAEDALHRWKEGVLEWKEELRELKLGERAVQLLFEASADLTYERQNLEAVLRPAKEEADGQKQSLVVRKLELGQQAKLIGDEMRKLEEEKREWQSAREPEPPRSEARVATRRSYGAGQGAPLFELCEFRSSLTPQEQASIEQTLLESGLLDAWVRPDGAIGRATDQDEEAWIAPAPLEWGYTLADVLKPMPSPESGVSERVVEEALRSFAWGERFDGSVTLSAGSAQGVTVGSNYYQFGAVTGKVGAAERRAQYIGKEARRQFKLAEIARLTREIEEGGRQLGELAAGIAELEASITAIGEELERFPLHGELHAAVKEAWKGQYDAMARFQLYMEQEARKADELRAQQEQWAQLKRNLIAATAQWGRLKNARALREALHAVSSYRETVSELLADWRIYAQAAKQEEKHASDAAAYAEQAEYEEAQRDEQQDKLYTCRVKVEQLRKLMEELGISDLHARISGLRARREETAKAQQRLADLRAELAGRLGGLRERQRQLAEQESERLERLERSERAFREELGLQLIPELQPDGADGEPPAVHAAQALEGGRDELMRACRQIVSLLETVMSRTSKERLGSILQDQYNATKHLLSEYAIEAEINEQGRIALSSMRDRTRPMRPGALLAEMNLILAEQQELLSEKDRELFEEIILRSVGKAIRQRIQRAELWMKTMNRLMAERNTSSGLKLQLQWLPKAAQTEQELNSDELVTLLRRDAHLLHDEEVERLIAHFRSRIQWAKQGAAEERESLRKHLYEMLDYRTWFQFSLRYKKGEEAQYRELTDARFNVLSGGEKAMSMYIPLFAATYSRYADAAPEAPKIISLDEAFAGVDDENIRDLFGLLTQMDFDYMMTSQVLWGCYDTVPRLSICEIYRPKDAGFVTLFRYRWNGKTREYIPDGGEKEQDDRSPVEA</sequence>
<organism evidence="3 4">
    <name type="scientific">Cohnella hongkongensis</name>
    <dbReference type="NCBI Taxonomy" id="178337"/>
    <lineage>
        <taxon>Bacteria</taxon>
        <taxon>Bacillati</taxon>
        <taxon>Bacillota</taxon>
        <taxon>Bacilli</taxon>
        <taxon>Bacillales</taxon>
        <taxon>Paenibacillaceae</taxon>
        <taxon>Cohnella</taxon>
    </lineage>
</organism>
<evidence type="ECO:0000313" key="4">
    <source>
        <dbReference type="Proteomes" id="UP001596028"/>
    </source>
</evidence>
<comment type="caution">
    <text evidence="3">The sequence shown here is derived from an EMBL/GenBank/DDBJ whole genome shotgun (WGS) entry which is preliminary data.</text>
</comment>
<evidence type="ECO:0000256" key="2">
    <source>
        <dbReference type="SAM" id="MobiDB-lite"/>
    </source>
</evidence>
<dbReference type="InterPro" id="IPR013496">
    <property type="entry name" value="CHP02680"/>
</dbReference>